<organism evidence="6 7">
    <name type="scientific">Acrocarpospora corrugata</name>
    <dbReference type="NCBI Taxonomy" id="35763"/>
    <lineage>
        <taxon>Bacteria</taxon>
        <taxon>Bacillati</taxon>
        <taxon>Actinomycetota</taxon>
        <taxon>Actinomycetes</taxon>
        <taxon>Streptosporangiales</taxon>
        <taxon>Streptosporangiaceae</taxon>
        <taxon>Acrocarpospora</taxon>
    </lineage>
</organism>
<protein>
    <submittedName>
        <fullName evidence="6">Esterase</fullName>
    </submittedName>
</protein>
<evidence type="ECO:0000256" key="3">
    <source>
        <dbReference type="ARBA" id="ARBA00023098"/>
    </source>
</evidence>
<dbReference type="Proteomes" id="UP000334990">
    <property type="component" value="Unassembled WGS sequence"/>
</dbReference>
<keyword evidence="7" id="KW-1185">Reference proteome</keyword>
<gene>
    <name evidence="6" type="ORF">Acor_47620</name>
</gene>
<evidence type="ECO:0000256" key="4">
    <source>
        <dbReference type="SAM" id="MobiDB-lite"/>
    </source>
</evidence>
<dbReference type="GO" id="GO:0003847">
    <property type="term" value="F:1-alkyl-2-acetylglycerophosphocholine esterase activity"/>
    <property type="evidence" value="ECO:0007669"/>
    <property type="project" value="TreeGrafter"/>
</dbReference>
<evidence type="ECO:0000256" key="1">
    <source>
        <dbReference type="ARBA" id="ARBA00022801"/>
    </source>
</evidence>
<dbReference type="InterPro" id="IPR029058">
    <property type="entry name" value="AB_hydrolase_fold"/>
</dbReference>
<dbReference type="Pfam" id="PF03403">
    <property type="entry name" value="PAF-AH_p_II"/>
    <property type="match status" value="2"/>
</dbReference>
<evidence type="ECO:0000313" key="6">
    <source>
        <dbReference type="EMBL" id="GES02696.1"/>
    </source>
</evidence>
<dbReference type="Gene3D" id="3.40.50.1820">
    <property type="entry name" value="alpha/beta hydrolase"/>
    <property type="match status" value="1"/>
</dbReference>
<keyword evidence="5" id="KW-0732">Signal</keyword>
<feature type="chain" id="PRO_5024286531" evidence="5">
    <location>
        <begin position="26"/>
        <end position="415"/>
    </location>
</feature>
<dbReference type="SUPFAM" id="SSF53474">
    <property type="entry name" value="alpha/beta-Hydrolases"/>
    <property type="match status" value="1"/>
</dbReference>
<dbReference type="EMBL" id="BLAD01000061">
    <property type="protein sequence ID" value="GES02696.1"/>
    <property type="molecule type" value="Genomic_DNA"/>
</dbReference>
<dbReference type="GO" id="GO:0016042">
    <property type="term" value="P:lipid catabolic process"/>
    <property type="evidence" value="ECO:0007669"/>
    <property type="project" value="UniProtKB-KW"/>
</dbReference>
<dbReference type="RefSeq" id="WP_246239031.1">
    <property type="nucleotide sequence ID" value="NZ_BAAABN010000011.1"/>
</dbReference>
<dbReference type="PANTHER" id="PTHR10272">
    <property type="entry name" value="PLATELET-ACTIVATING FACTOR ACETYLHYDROLASE"/>
    <property type="match status" value="1"/>
</dbReference>
<dbReference type="PANTHER" id="PTHR10272:SF0">
    <property type="entry name" value="PLATELET-ACTIVATING FACTOR ACETYLHYDROLASE"/>
    <property type="match status" value="1"/>
</dbReference>
<accession>A0A5M3W1V3</accession>
<reference evidence="6 7" key="1">
    <citation type="submission" date="2019-10" db="EMBL/GenBank/DDBJ databases">
        <title>Whole genome shotgun sequence of Acrocarpospora corrugata NBRC 13972.</title>
        <authorList>
            <person name="Ichikawa N."/>
            <person name="Kimura A."/>
            <person name="Kitahashi Y."/>
            <person name="Komaki H."/>
            <person name="Oguchi A."/>
        </authorList>
    </citation>
    <scope>NUCLEOTIDE SEQUENCE [LARGE SCALE GENOMIC DNA]</scope>
    <source>
        <strain evidence="6 7">NBRC 13972</strain>
    </source>
</reference>
<keyword evidence="1" id="KW-0378">Hydrolase</keyword>
<evidence type="ECO:0000256" key="2">
    <source>
        <dbReference type="ARBA" id="ARBA00022963"/>
    </source>
</evidence>
<comment type="caution">
    <text evidence="6">The sequence shown here is derived from an EMBL/GenBank/DDBJ whole genome shotgun (WGS) entry which is preliminary data.</text>
</comment>
<evidence type="ECO:0000256" key="5">
    <source>
        <dbReference type="SAM" id="SignalP"/>
    </source>
</evidence>
<feature type="region of interest" description="Disordered" evidence="4">
    <location>
        <begin position="31"/>
        <end position="71"/>
    </location>
</feature>
<feature type="signal peptide" evidence="5">
    <location>
        <begin position="1"/>
        <end position="25"/>
    </location>
</feature>
<keyword evidence="3" id="KW-0443">Lipid metabolism</keyword>
<sequence>MGHGNISGMAVVAGLLVLAAAVSCASVPVGPGTTASDRPHRKPAADATSPASTESPAVRHGVPYLPKPTGSQLVGTTSIHLKDSSRPDPWVPSEKARELMVSLWYPARSSAGKRAQYMTPKESELTLKDGEISGVPLDLLSKTRTNASRDAEPVGRKGRLPLVVLSPGFTKPRNSLTGLAEDLASRGYVVVAIGHTYEDVATTFPDGRVTECVACESEQRDQAFWDKVGATRAADVSFVLDELTGSHAKWAGAALIDPSRIAMAGHSAGGASAVGAMVTDSRVRAGINIDGTAFVSVPESGLSRPFLFLGAQVSHSPGGRDTSWEHAWENLTGWKRWVVLSGAEHASFTDVSLMADQLGIDYGAKVSGARALEVTRSYVAAFFDLHLRGKPQPLLDDPSKRYPELRLCDVEKKMC</sequence>
<evidence type="ECO:0000313" key="7">
    <source>
        <dbReference type="Proteomes" id="UP000334990"/>
    </source>
</evidence>
<proteinExistence type="predicted"/>
<name>A0A5M3W1V3_9ACTN</name>
<dbReference type="AlphaFoldDB" id="A0A5M3W1V3"/>
<keyword evidence="2" id="KW-0442">Lipid degradation</keyword>